<reference evidence="4 5" key="1">
    <citation type="journal article" date="2019" name="Genome Biol. Evol.">
        <title>Day and night: Metabolic profiles and evolutionary relationships of six axenic non-marine cyanobacteria.</title>
        <authorList>
            <person name="Will S.E."/>
            <person name="Henke P."/>
            <person name="Boedeker C."/>
            <person name="Huang S."/>
            <person name="Brinkmann H."/>
            <person name="Rohde M."/>
            <person name="Jarek M."/>
            <person name="Friedl T."/>
            <person name="Seufert S."/>
            <person name="Schumacher M."/>
            <person name="Overmann J."/>
            <person name="Neumann-Schaal M."/>
            <person name="Petersen J."/>
        </authorList>
    </citation>
    <scope>NUCLEOTIDE SEQUENCE [LARGE SCALE GENOMIC DNA]</scope>
    <source>
        <strain evidence="4 5">SAG 1403-4b</strain>
    </source>
</reference>
<dbReference type="Pfam" id="PF14159">
    <property type="entry name" value="CAAD"/>
    <property type="match status" value="1"/>
</dbReference>
<keyword evidence="2" id="KW-1133">Transmembrane helix</keyword>
<accession>A0A3S1AF61</accession>
<dbReference type="Proteomes" id="UP000276103">
    <property type="component" value="Unassembled WGS sequence"/>
</dbReference>
<gene>
    <name evidence="4" type="ORF">DSM107003_01990</name>
</gene>
<dbReference type="GO" id="GO:0016020">
    <property type="term" value="C:membrane"/>
    <property type="evidence" value="ECO:0007669"/>
    <property type="project" value="UniProtKB-SubCell"/>
</dbReference>
<protein>
    <recommendedName>
        <fullName evidence="3">Cyanobacterial aminoacyl-tRNA synthetase CAAD domain-containing protein</fullName>
    </recommendedName>
</protein>
<dbReference type="AlphaFoldDB" id="A0A3S1AF61"/>
<dbReference type="InterPro" id="IPR033344">
    <property type="entry name" value="CURT1"/>
</dbReference>
<comment type="caution">
    <text evidence="4">The sequence shown here is derived from an EMBL/GenBank/DDBJ whole genome shotgun (WGS) entry which is preliminary data.</text>
</comment>
<dbReference type="PANTHER" id="PTHR33222">
    <property type="match status" value="1"/>
</dbReference>
<comment type="subcellular location">
    <subcellularLocation>
        <location evidence="1">Membrane</location>
        <topology evidence="1">Multi-pass membrane protein</topology>
    </subcellularLocation>
</comment>
<keyword evidence="5" id="KW-1185">Reference proteome</keyword>
<evidence type="ECO:0000313" key="5">
    <source>
        <dbReference type="Proteomes" id="UP000276103"/>
    </source>
</evidence>
<evidence type="ECO:0000313" key="4">
    <source>
        <dbReference type="EMBL" id="RUS99615.1"/>
    </source>
</evidence>
<proteinExistence type="predicted"/>
<feature type="transmembrane region" description="Helical" evidence="2">
    <location>
        <begin position="99"/>
        <end position="120"/>
    </location>
</feature>
<dbReference type="PANTHER" id="PTHR33222:SF4">
    <property type="entry name" value="PROTEIN CURVATURE THYLAKOID 1A, CHLOROPLASTIC"/>
    <property type="match status" value="1"/>
</dbReference>
<feature type="transmembrane region" description="Helical" evidence="2">
    <location>
        <begin position="126"/>
        <end position="150"/>
    </location>
</feature>
<feature type="domain" description="Cyanobacterial aminoacyl-tRNA synthetase CAAD" evidence="3">
    <location>
        <begin position="88"/>
        <end position="171"/>
    </location>
</feature>
<sequence>MGIVSLDWYINVSPVTYQNCCGRQMANIMETQQQQPGSANSVSSQDLLALEGVETTNLPKLPPAKEPEAQWQRVSRQMFEFLEQLPDYLGSVLNNNKQALFTVVLILSALVTVKVALAMLDAIDDVPLLAPIFEIVGLGYTIWFTFRYLIKSETRQELSQKVSSLKQQLLG</sequence>
<name>A0A3S1AF61_ANAVA</name>
<dbReference type="InterPro" id="IPR025564">
    <property type="entry name" value="CAAD_dom"/>
</dbReference>
<evidence type="ECO:0000256" key="1">
    <source>
        <dbReference type="ARBA" id="ARBA00004141"/>
    </source>
</evidence>
<dbReference type="EMBL" id="RSCM01000001">
    <property type="protein sequence ID" value="RUS99615.1"/>
    <property type="molecule type" value="Genomic_DNA"/>
</dbReference>
<evidence type="ECO:0000259" key="3">
    <source>
        <dbReference type="Pfam" id="PF14159"/>
    </source>
</evidence>
<organism evidence="4 5">
    <name type="scientific">Trichormus variabilis SAG 1403-4b</name>
    <dbReference type="NCBI Taxonomy" id="447716"/>
    <lineage>
        <taxon>Bacteria</taxon>
        <taxon>Bacillati</taxon>
        <taxon>Cyanobacteriota</taxon>
        <taxon>Cyanophyceae</taxon>
        <taxon>Nostocales</taxon>
        <taxon>Nostocaceae</taxon>
        <taxon>Trichormus</taxon>
    </lineage>
</organism>
<keyword evidence="2" id="KW-0812">Transmembrane</keyword>
<evidence type="ECO:0000256" key="2">
    <source>
        <dbReference type="SAM" id="Phobius"/>
    </source>
</evidence>
<dbReference type="GO" id="GO:0009579">
    <property type="term" value="C:thylakoid"/>
    <property type="evidence" value="ECO:0007669"/>
    <property type="project" value="InterPro"/>
</dbReference>
<keyword evidence="2" id="KW-0472">Membrane</keyword>